<dbReference type="AlphaFoldDB" id="S5DN67"/>
<protein>
    <submittedName>
        <fullName evidence="1">MedDCM-OCT-S28-C64-cds28</fullName>
    </submittedName>
</protein>
<proteinExistence type="predicted"/>
<dbReference type="EMBL" id="KC811115">
    <property type="protein sequence ID" value="AGQ18898.1"/>
    <property type="molecule type" value="Genomic_DNA"/>
</dbReference>
<name>S5DN67_9ACTN</name>
<accession>S5DN67</accession>
<reference evidence="1" key="1">
    <citation type="journal article" date="2013" name="Sci. Rep.">
        <title>Metagenomics uncovers a new group of low GC and ultra-small marine Actinobacteria.</title>
        <authorList>
            <person name="Ghai R."/>
            <person name="Mizuno C.M."/>
            <person name="Picazo A."/>
            <person name="Camacho A."/>
            <person name="Rodriguez-Valera F."/>
        </authorList>
    </citation>
    <scope>NUCLEOTIDE SEQUENCE</scope>
</reference>
<evidence type="ECO:0000313" key="1">
    <source>
        <dbReference type="EMBL" id="AGQ18898.1"/>
    </source>
</evidence>
<sequence>MKDKLKKFLEIEDRVFRAPYNYLKEKGIIDKVIELKARFVEIYDKDEQIPYGGNQMFFGDD</sequence>
<organism evidence="1">
    <name type="scientific">Candidatus Actinomarina minuta</name>
    <dbReference type="NCBI Taxonomy" id="1389454"/>
    <lineage>
        <taxon>Bacteria</taxon>
        <taxon>Bacillati</taxon>
        <taxon>Actinomycetota</taxon>
        <taxon>Actinomycetes</taxon>
        <taxon>Candidatus Actinomarinidae</taxon>
        <taxon>Candidatus Actinomarinales</taxon>
        <taxon>Candidatus Actinomarineae</taxon>
        <taxon>Candidatus Actinomarinaceae</taxon>
        <taxon>Candidatus Actinomarina</taxon>
    </lineage>
</organism>